<organism evidence="1 2">
    <name type="scientific">Basidiobolus ranarum</name>
    <dbReference type="NCBI Taxonomy" id="34480"/>
    <lineage>
        <taxon>Eukaryota</taxon>
        <taxon>Fungi</taxon>
        <taxon>Fungi incertae sedis</taxon>
        <taxon>Zoopagomycota</taxon>
        <taxon>Entomophthoromycotina</taxon>
        <taxon>Basidiobolomycetes</taxon>
        <taxon>Basidiobolales</taxon>
        <taxon>Basidiobolaceae</taxon>
        <taxon>Basidiobolus</taxon>
    </lineage>
</organism>
<accession>A0ABR2VV05</accession>
<sequence>MSFFSVFGECYPVEQMEGLGMESEERRPRMRKLRKLSLPDLETTRDQWNVKARATRRKLSELLPHRPIPEGKEEGFVVDYSDNLENMRVKLRETPFDNLLEPSKHKEEIATVKFTLTPSLAR</sequence>
<comment type="caution">
    <text evidence="1">The sequence shown here is derived from an EMBL/GenBank/DDBJ whole genome shotgun (WGS) entry which is preliminary data.</text>
</comment>
<dbReference type="Proteomes" id="UP001479436">
    <property type="component" value="Unassembled WGS sequence"/>
</dbReference>
<gene>
    <name evidence="1" type="ORF">K7432_010707</name>
</gene>
<reference evidence="1 2" key="1">
    <citation type="submission" date="2023-04" db="EMBL/GenBank/DDBJ databases">
        <title>Genome of Basidiobolus ranarum AG-B5.</title>
        <authorList>
            <person name="Stajich J.E."/>
            <person name="Carter-House D."/>
            <person name="Gryganskyi A."/>
        </authorList>
    </citation>
    <scope>NUCLEOTIDE SEQUENCE [LARGE SCALE GENOMIC DNA]</scope>
    <source>
        <strain evidence="1 2">AG-B5</strain>
    </source>
</reference>
<evidence type="ECO:0000313" key="1">
    <source>
        <dbReference type="EMBL" id="KAK9703476.1"/>
    </source>
</evidence>
<proteinExistence type="predicted"/>
<dbReference type="EMBL" id="JASJQH010007633">
    <property type="protein sequence ID" value="KAK9703476.1"/>
    <property type="molecule type" value="Genomic_DNA"/>
</dbReference>
<name>A0ABR2VV05_9FUNG</name>
<keyword evidence="2" id="KW-1185">Reference proteome</keyword>
<evidence type="ECO:0000313" key="2">
    <source>
        <dbReference type="Proteomes" id="UP001479436"/>
    </source>
</evidence>
<protein>
    <submittedName>
        <fullName evidence="1">Uncharacterized protein</fullName>
    </submittedName>
</protein>